<dbReference type="RefSeq" id="WP_016341217.1">
    <property type="nucleotide sequence ID" value="NC_021284.1"/>
</dbReference>
<dbReference type="Proteomes" id="UP000013963">
    <property type="component" value="Chromosome"/>
</dbReference>
<protein>
    <recommendedName>
        <fullName evidence="8">ABC3 transporter permease C-terminal domain-containing protein</fullName>
    </recommendedName>
</protein>
<keyword evidence="3 7" id="KW-0812">Transmembrane</keyword>
<feature type="transmembrane region" description="Helical" evidence="7">
    <location>
        <begin position="1023"/>
        <end position="1047"/>
    </location>
</feature>
<dbReference type="GO" id="GO:0005886">
    <property type="term" value="C:plasma membrane"/>
    <property type="evidence" value="ECO:0007669"/>
    <property type="project" value="UniProtKB-SubCell"/>
</dbReference>
<dbReference type="AlphaFoldDB" id="R4U7F3"/>
<evidence type="ECO:0000256" key="7">
    <source>
        <dbReference type="SAM" id="Phobius"/>
    </source>
</evidence>
<dbReference type="KEGG" id="ssyr:SSYRP_v1c09910"/>
<evidence type="ECO:0000256" key="1">
    <source>
        <dbReference type="ARBA" id="ARBA00004651"/>
    </source>
</evidence>
<evidence type="ECO:0000313" key="9">
    <source>
        <dbReference type="EMBL" id="AGM26578.1"/>
    </source>
</evidence>
<organism evidence="9 10">
    <name type="scientific">Spiroplasma syrphidicola EA-1</name>
    <dbReference type="NCBI Taxonomy" id="1276229"/>
    <lineage>
        <taxon>Bacteria</taxon>
        <taxon>Bacillati</taxon>
        <taxon>Mycoplasmatota</taxon>
        <taxon>Mollicutes</taxon>
        <taxon>Entomoplasmatales</taxon>
        <taxon>Spiroplasmataceae</taxon>
        <taxon>Spiroplasma</taxon>
    </lineage>
</organism>
<feature type="transmembrane region" description="Helical" evidence="7">
    <location>
        <begin position="558"/>
        <end position="576"/>
    </location>
</feature>
<dbReference type="eggNOG" id="COG0577">
    <property type="taxonomic scope" value="Bacteria"/>
</dbReference>
<feature type="domain" description="ABC3 transporter permease C-terminal" evidence="8">
    <location>
        <begin position="1029"/>
        <end position="1135"/>
    </location>
</feature>
<dbReference type="HOGENOM" id="CLU_276459_0_0_14"/>
<feature type="domain" description="ABC3 transporter permease C-terminal" evidence="8">
    <location>
        <begin position="390"/>
        <end position="508"/>
    </location>
</feature>
<evidence type="ECO:0000256" key="5">
    <source>
        <dbReference type="ARBA" id="ARBA00023136"/>
    </source>
</evidence>
<dbReference type="PANTHER" id="PTHR30572:SF4">
    <property type="entry name" value="ABC TRANSPORTER PERMEASE YTRF"/>
    <property type="match status" value="1"/>
</dbReference>
<keyword evidence="10" id="KW-1185">Reference proteome</keyword>
<accession>R4U7F3</accession>
<feature type="transmembrane region" description="Helical" evidence="7">
    <location>
        <begin position="431"/>
        <end position="454"/>
    </location>
</feature>
<name>R4U7F3_9MOLU</name>
<evidence type="ECO:0000256" key="3">
    <source>
        <dbReference type="ARBA" id="ARBA00022692"/>
    </source>
</evidence>
<dbReference type="InterPro" id="IPR003838">
    <property type="entry name" value="ABC3_permease_C"/>
</dbReference>
<feature type="transmembrane region" description="Helical" evidence="7">
    <location>
        <begin position="1117"/>
        <end position="1138"/>
    </location>
</feature>
<feature type="transmembrane region" description="Helical" evidence="7">
    <location>
        <begin position="474"/>
        <end position="501"/>
    </location>
</feature>
<keyword evidence="2" id="KW-1003">Cell membrane</keyword>
<feature type="transmembrane region" description="Helical" evidence="7">
    <location>
        <begin position="385"/>
        <end position="407"/>
    </location>
</feature>
<dbReference type="Pfam" id="PF02687">
    <property type="entry name" value="FtsX"/>
    <property type="match status" value="2"/>
</dbReference>
<dbReference type="PATRIC" id="fig|1276229.3.peg.981"/>
<proteinExistence type="inferred from homology"/>
<dbReference type="GO" id="GO:0022857">
    <property type="term" value="F:transmembrane transporter activity"/>
    <property type="evidence" value="ECO:0007669"/>
    <property type="project" value="TreeGrafter"/>
</dbReference>
<reference evidence="9 10" key="1">
    <citation type="journal article" date="2013" name="Genome Biol. Evol.">
        <title>Complete genomes of two dipteran-associated spiroplasmas provided insights into the origin, dynamics, and impacts of viral invasion in spiroplasma.</title>
        <authorList>
            <person name="Ku C."/>
            <person name="Lo W.S."/>
            <person name="Chen L.L."/>
            <person name="Kuo C.H."/>
        </authorList>
    </citation>
    <scope>NUCLEOTIDE SEQUENCE [LARGE SCALE GENOMIC DNA]</scope>
    <source>
        <strain evidence="9">EA-1</strain>
    </source>
</reference>
<evidence type="ECO:0000259" key="8">
    <source>
        <dbReference type="Pfam" id="PF02687"/>
    </source>
</evidence>
<dbReference type="EMBL" id="CP005078">
    <property type="protein sequence ID" value="AGM26578.1"/>
    <property type="molecule type" value="Genomic_DNA"/>
</dbReference>
<feature type="transmembrane region" description="Helical" evidence="7">
    <location>
        <begin position="1067"/>
        <end position="1085"/>
    </location>
</feature>
<dbReference type="InterPro" id="IPR050250">
    <property type="entry name" value="Macrolide_Exporter_MacB"/>
</dbReference>
<gene>
    <name evidence="9" type="ORF">SSYRP_v1c09910</name>
</gene>
<dbReference type="STRING" id="1276229.SSYRP_v1c09910"/>
<dbReference type="PANTHER" id="PTHR30572">
    <property type="entry name" value="MEMBRANE COMPONENT OF TRANSPORTER-RELATED"/>
    <property type="match status" value="1"/>
</dbReference>
<comment type="subcellular location">
    <subcellularLocation>
        <location evidence="1">Cell membrane</location>
        <topology evidence="1">Multi-pass membrane protein</topology>
    </subcellularLocation>
</comment>
<dbReference type="OrthoDB" id="386943at2"/>
<keyword evidence="4 7" id="KW-1133">Transmembrane helix</keyword>
<evidence type="ECO:0000256" key="4">
    <source>
        <dbReference type="ARBA" id="ARBA00022989"/>
    </source>
</evidence>
<evidence type="ECO:0000313" key="10">
    <source>
        <dbReference type="Proteomes" id="UP000013963"/>
    </source>
</evidence>
<evidence type="ECO:0000256" key="6">
    <source>
        <dbReference type="ARBA" id="ARBA00038076"/>
    </source>
</evidence>
<comment type="similarity">
    <text evidence="6">Belongs to the ABC-4 integral membrane protein family.</text>
</comment>
<feature type="transmembrane region" description="Helical" evidence="7">
    <location>
        <begin position="20"/>
        <end position="41"/>
    </location>
</feature>
<sequence>MKNLVKEATRGFTKKITQLIGLILFIITAVMTFAALFSAVFQVQNGINNLAKQSGSYDYEINLTSLYVDNNVIKKGDNKINLANRNFLEFFYDSKAIDDLELNFNTVKNDLGKLECGNDDGLCQWTKEPSYLNPNTGTAAFTTLAKNFNQNLESLLLSYLFNNDGKNFLENNNLSAQIAFSLNYQFVIKDLTAQNQYFNATPITKNFDEMYYGDDWMNLNMFTSPFNRVYDSYHQKVVNSTPAQTVYLSQQYGQYKNLAVGDSFNLLASTGLQYQIRGWASRYSTIYPNLASLAAIANQKESVSLKNGSLLFLNDDDYNQIKYNFATGTEMMTAFVKMGGSSNVAQKTEILSDLLSRHFISPDNAIFDFNSTYAGDTVVLANTTFIIDGSIAFACSIIIIFIIAFFIKKDIHMQKKQIGVLKALGYGRHQLSIVFIINIAFATLIGCLIGWVLSMPFQMYFTASNLYSIGISLTLFYFNPLIFIVTILVIPLCFAILAFIISYSLLKNSALDLIYDLKATNLHVRYKKVKKAKHYYHLGLSFNAHLSFTFALKSLGKWIMVMVVLAFASFLLIFQLDADVMAQKFVKDSFRYFKDDIKSYLIASYDQQEIAVQSQNKKSYQWINQDQVEQYYHQADILENPTKFNFPNPLTCLMSLTTTGNGCGDFLNIIGNINKSDYQSKIRVVDGKYPYLSSQTVEALVDYQIIGNNGKPINGWDNLKQLLENPQIQEILINQGNLTKGDIQSAIGIINLIRNIKTLTDGNYPDVYFGPYMVYNPKYDFPYISTPARWQASDVANAKNPITRLELVGLTPNRSEREELFNFKSKKLSLDDLQQQVFGYDIDRNPVQSNELSKAINEPIPVILSTRLYQAMQGQPGQIFTLKAQITNTIGYVPIAFKIVGDNLADINSTNIYMNKSSLVRVMNQWVKLTGQGEIFDDNNYNNAIASKKSENGSVLQPYRIISSYSLTDNYDFTMYNEQKKLDPSRAADLRANLKILNNFNRIFPFDMFRETYEEGMKTVSQILTVLEALTILIVALILAVLIGMVLDENRRTILTMKVLGYPTHKIILIVLGFYFFAILIGYAASFGLAQIAWWIILKVLFMQNGLLIIPEFSLSVVLYATLAIGIILCTIISLGIWQIKRNALTNITIY</sequence>
<keyword evidence="5 7" id="KW-0472">Membrane</keyword>
<evidence type="ECO:0000256" key="2">
    <source>
        <dbReference type="ARBA" id="ARBA00022475"/>
    </source>
</evidence>